<protein>
    <submittedName>
        <fullName evidence="1">Uncharacterized protein</fullName>
    </submittedName>
</protein>
<name>A0A7C3SR64_9BACT</name>
<organism evidence="1">
    <name type="scientific">Dictyoglomus turgidum</name>
    <dbReference type="NCBI Taxonomy" id="513050"/>
    <lineage>
        <taxon>Bacteria</taxon>
        <taxon>Pseudomonadati</taxon>
        <taxon>Dictyoglomota</taxon>
        <taxon>Dictyoglomia</taxon>
        <taxon>Dictyoglomales</taxon>
        <taxon>Dictyoglomaceae</taxon>
        <taxon>Dictyoglomus</taxon>
    </lineage>
</organism>
<accession>A0A7C3SR64</accession>
<dbReference type="AlphaFoldDB" id="A0A7C3SR64"/>
<evidence type="ECO:0000313" key="1">
    <source>
        <dbReference type="EMBL" id="HGB30935.1"/>
    </source>
</evidence>
<proteinExistence type="predicted"/>
<dbReference type="EMBL" id="DTGA01000091">
    <property type="protein sequence ID" value="HGB30935.1"/>
    <property type="molecule type" value="Genomic_DNA"/>
</dbReference>
<reference evidence="1" key="1">
    <citation type="journal article" date="2020" name="mSystems">
        <title>Genome- and Community-Level Interaction Insights into Carbon Utilization and Element Cycling Functions of Hydrothermarchaeota in Hydrothermal Sediment.</title>
        <authorList>
            <person name="Zhou Z."/>
            <person name="Liu Y."/>
            <person name="Xu W."/>
            <person name="Pan J."/>
            <person name="Luo Z.H."/>
            <person name="Li M."/>
        </authorList>
    </citation>
    <scope>NUCLEOTIDE SEQUENCE [LARGE SCALE GENOMIC DNA]</scope>
    <source>
        <strain evidence="1">SpSt-751</strain>
    </source>
</reference>
<comment type="caution">
    <text evidence="1">The sequence shown here is derived from an EMBL/GenBank/DDBJ whole genome shotgun (WGS) entry which is preliminary data.</text>
</comment>
<gene>
    <name evidence="1" type="ORF">ENV35_03560</name>
</gene>
<sequence>MKLDLKQILPNLEDLLDPFSIYNLKPSETSKIPPNFGFWTRGIQKYVDYLKMENKAQFGSQKPKSERELKQRLTELEEFLP</sequence>